<dbReference type="Gene3D" id="3.40.1110.10">
    <property type="entry name" value="Calcium-transporting ATPase, cytoplasmic domain N"/>
    <property type="match status" value="2"/>
</dbReference>
<dbReference type="NCBIfam" id="TIGR01494">
    <property type="entry name" value="ATPase_P-type"/>
    <property type="match status" value="1"/>
</dbReference>
<dbReference type="GO" id="GO:0007030">
    <property type="term" value="P:Golgi organization"/>
    <property type="evidence" value="ECO:0007669"/>
    <property type="project" value="TreeGrafter"/>
</dbReference>
<feature type="binding site" evidence="27">
    <location>
        <position position="576"/>
    </location>
    <ligand>
        <name>ATP</name>
        <dbReference type="ChEBI" id="CHEBI:30616"/>
    </ligand>
</feature>
<comment type="catalytic activity">
    <reaction evidence="24">
        <text>a 1,2-diacyl-sn-glycero-3-phosphocholine(out) + ATP + H2O = a 1,2-diacyl-sn-glycero-3-phosphocholine(in) + ADP + phosphate + H(+)</text>
        <dbReference type="Rhea" id="RHEA:38583"/>
        <dbReference type="ChEBI" id="CHEBI:15377"/>
        <dbReference type="ChEBI" id="CHEBI:15378"/>
        <dbReference type="ChEBI" id="CHEBI:30616"/>
        <dbReference type="ChEBI" id="CHEBI:43474"/>
        <dbReference type="ChEBI" id="CHEBI:57643"/>
        <dbReference type="ChEBI" id="CHEBI:456216"/>
    </reaction>
    <physiologicalReaction direction="left-to-right" evidence="24">
        <dbReference type="Rhea" id="RHEA:38584"/>
    </physiologicalReaction>
</comment>
<evidence type="ECO:0000313" key="33">
    <source>
        <dbReference type="EMBL" id="NWV44214.1"/>
    </source>
</evidence>
<dbReference type="GO" id="GO:0140327">
    <property type="term" value="F:flippase activity"/>
    <property type="evidence" value="ECO:0007669"/>
    <property type="project" value="UniProtKB-ARBA"/>
</dbReference>
<feature type="domain" description="P-type ATPase N-terminal" evidence="31">
    <location>
        <begin position="6"/>
        <end position="72"/>
    </location>
</feature>
<proteinExistence type="inferred from homology"/>
<evidence type="ECO:0000256" key="7">
    <source>
        <dbReference type="ARBA" id="ARBA00008109"/>
    </source>
</evidence>
<dbReference type="FunFam" id="3.40.1110.10:FF:000012">
    <property type="entry name" value="Phospholipid-transporting ATPase"/>
    <property type="match status" value="1"/>
</dbReference>
<evidence type="ECO:0000256" key="5">
    <source>
        <dbReference type="ARBA" id="ARBA00004555"/>
    </source>
</evidence>
<evidence type="ECO:0000256" key="2">
    <source>
        <dbReference type="ARBA" id="ARBA00004221"/>
    </source>
</evidence>
<feature type="binding site" evidence="27">
    <location>
        <position position="410"/>
    </location>
    <ligand>
        <name>ATP</name>
        <dbReference type="ChEBI" id="CHEBI:30616"/>
    </ligand>
</feature>
<dbReference type="Pfam" id="PF16212">
    <property type="entry name" value="PhoLip_ATPase_C"/>
    <property type="match status" value="1"/>
</dbReference>
<evidence type="ECO:0000256" key="28">
    <source>
        <dbReference type="PIRSR" id="PIRSR606539-3"/>
    </source>
</evidence>
<dbReference type="SUPFAM" id="SSF81660">
    <property type="entry name" value="Metal cation-transporting ATPase, ATP-binding domain N"/>
    <property type="match status" value="1"/>
</dbReference>
<feature type="non-terminal residue" evidence="33">
    <location>
        <position position="1"/>
    </location>
</feature>
<dbReference type="FunFam" id="3.40.50.1000:FF:000001">
    <property type="entry name" value="Phospholipid-transporting ATPase IC"/>
    <property type="match status" value="1"/>
</dbReference>
<dbReference type="PANTHER" id="PTHR24092:SF46">
    <property type="entry name" value="PHOSPHOLIPID-TRANSPORTING ATPASE ID"/>
    <property type="match status" value="1"/>
</dbReference>
<keyword evidence="20 29" id="KW-0472">Membrane</keyword>
<feature type="binding site" evidence="27">
    <location>
        <position position="831"/>
    </location>
    <ligand>
        <name>ATP</name>
        <dbReference type="ChEBI" id="CHEBI:30616"/>
    </ligand>
</feature>
<dbReference type="GO" id="GO:0045332">
    <property type="term" value="P:phospholipid translocation"/>
    <property type="evidence" value="ECO:0007669"/>
    <property type="project" value="UniProtKB-ARBA"/>
</dbReference>
<dbReference type="SUPFAM" id="SSF81665">
    <property type="entry name" value="Calcium ATPase, transmembrane domain M"/>
    <property type="match status" value="1"/>
</dbReference>
<evidence type="ECO:0000256" key="19">
    <source>
        <dbReference type="ARBA" id="ARBA00023055"/>
    </source>
</evidence>
<evidence type="ECO:0000259" key="32">
    <source>
        <dbReference type="Pfam" id="PF16212"/>
    </source>
</evidence>
<evidence type="ECO:0000256" key="4">
    <source>
        <dbReference type="ARBA" id="ARBA00004316"/>
    </source>
</evidence>
<feature type="binding site" evidence="28">
    <location>
        <position position="855"/>
    </location>
    <ligand>
        <name>Mg(2+)</name>
        <dbReference type="ChEBI" id="CHEBI:18420"/>
    </ligand>
</feature>
<feature type="binding site" evidence="27">
    <location>
        <position position="714"/>
    </location>
    <ligand>
        <name>ATP</name>
        <dbReference type="ChEBI" id="CHEBI:30616"/>
    </ligand>
</feature>
<dbReference type="FunFam" id="2.70.150.10:FF:000025">
    <property type="entry name" value="Phospholipid-transporting ATPase"/>
    <property type="match status" value="1"/>
</dbReference>
<dbReference type="Gene3D" id="3.40.50.1000">
    <property type="entry name" value="HAD superfamily/HAD-like"/>
    <property type="match status" value="2"/>
</dbReference>
<comment type="caution">
    <text evidence="33">The sequence shown here is derived from an EMBL/GenBank/DDBJ whole genome shotgun (WGS) entry which is preliminary data.</text>
</comment>
<dbReference type="GO" id="GO:0000287">
    <property type="term" value="F:magnesium ion binding"/>
    <property type="evidence" value="ECO:0007669"/>
    <property type="project" value="UniProtKB-UniRule"/>
</dbReference>
<evidence type="ECO:0000256" key="21">
    <source>
        <dbReference type="ARBA" id="ARBA00023273"/>
    </source>
</evidence>
<dbReference type="FunFam" id="3.40.50.1000:FF:000014">
    <property type="entry name" value="Phospholipid-transporting ATPase"/>
    <property type="match status" value="1"/>
</dbReference>
<feature type="transmembrane region" description="Helical" evidence="29">
    <location>
        <begin position="334"/>
        <end position="360"/>
    </location>
</feature>
<evidence type="ECO:0000256" key="3">
    <source>
        <dbReference type="ARBA" id="ARBA00004240"/>
    </source>
</evidence>
<keyword evidence="18" id="KW-0333">Golgi apparatus</keyword>
<dbReference type="InterPro" id="IPR036412">
    <property type="entry name" value="HAD-like_sf"/>
</dbReference>
<feature type="transmembrane region" description="Helical" evidence="29">
    <location>
        <begin position="991"/>
        <end position="1010"/>
    </location>
</feature>
<evidence type="ECO:0000256" key="8">
    <source>
        <dbReference type="ARBA" id="ARBA00022448"/>
    </source>
</evidence>
<dbReference type="SUPFAM" id="SSF81653">
    <property type="entry name" value="Calcium ATPase, transduction domain A"/>
    <property type="match status" value="1"/>
</dbReference>
<evidence type="ECO:0000256" key="1">
    <source>
        <dbReference type="ARBA" id="ARBA00001946"/>
    </source>
</evidence>
<comment type="catalytic activity">
    <reaction evidence="23">
        <text>a 1,2-diacyl-sn-glycero-3-phospho-L-serine(out) + ATP + H2O = a 1,2-diacyl-sn-glycero-3-phospho-L-serine(in) + ADP + phosphate + H(+)</text>
        <dbReference type="Rhea" id="RHEA:38567"/>
        <dbReference type="ChEBI" id="CHEBI:15377"/>
        <dbReference type="ChEBI" id="CHEBI:15378"/>
        <dbReference type="ChEBI" id="CHEBI:30616"/>
        <dbReference type="ChEBI" id="CHEBI:43474"/>
        <dbReference type="ChEBI" id="CHEBI:57262"/>
        <dbReference type="ChEBI" id="CHEBI:456216"/>
    </reaction>
    <physiologicalReaction direction="left-to-right" evidence="23">
        <dbReference type="Rhea" id="RHEA:38568"/>
    </physiologicalReaction>
</comment>
<dbReference type="PANTHER" id="PTHR24092">
    <property type="entry name" value="PROBABLE PHOSPHOLIPID-TRANSPORTING ATPASE"/>
    <property type="match status" value="1"/>
</dbReference>
<keyword evidence="14 27" id="KW-0067">ATP-binding</keyword>
<keyword evidence="12 27" id="KW-0547">Nucleotide-binding</keyword>
<dbReference type="InterPro" id="IPR006539">
    <property type="entry name" value="P-type_ATPase_IV"/>
</dbReference>
<sequence>EEERRVRANAREYNEKFQYASNCIKTSKYNIITFLPVNLFEQFQEVANTYFLFLLILQLIPQISSLSWFTTIVPLVLVLTITAVKDATDDYFRHKSDNQVNNRQSQVLIGGVLRQEQWMNVRVGDIIKLENNQFVAADLLLLSSSEPHGLCYIETAELDGETNMKVRQAIPVTAELGDTSKLAHFDGEVVCEPPNNKLDKFGGTLYWKENKYPLSNQNMLLRGCVLRNTEWCFGLVIFAGELRQQLLLCCTEGRERHSLMPSHSPGPDTKLMQNSGRTKFKRTSIDRLMNTLVLWIFGFLVCMGVILAIGNAIWEHEVGICFQIYLPWDEGVHSAFFSGFLSFWSYIIILNTVVPISLYVSVEVIRLGHSYFINWDKKMYCAKRRTPAEARTTTLNEELGQVEYIFSDKTGTLTQNIMVFSKCSVNGHSYGDVQDVLGHKAELGERPEPVDFSFNPLADPRFQFWDPSLLEAVKLGDLHVHEFFRLLSLCHTVMSEEKSEGGCEAGPVLVGHKTLLLTLMLPTGELLYKAQSPDEGALVTAARNFGFVFRSRTPKTITVHELGQAITYQLLAILDFNNIRKRMSVIVRSPEGKIRLYCKGADTILLERLHAVNRDLTSITTDHLNEYAGEGLRTLVLAYKDLEESYYKDWSERLHRAGSAPEAREDHLARLYDEVEHDMMLLGATAIEDKLQQGVPETIAILTLANIKIWVLTGDKQETAVNIGYSCKMLTDDMTEVFVVTGHTVLEVREELRKAREKMMDTLRSVGNGFSYQEKLSKFTSVLEAIAGEYALVINGHSLAHALEADMEVEFLETACACKAVICCRVTPLQKAQVVELVKKYKKAVTLAIGDGANDVSMIKTAHIGVGISGQEGIQAVLASDYSFSQFKFLQRLLLVHGRWSYLRMCKFLCYFFYKNFAFTMVHFWFGFFCGFSAQTVYDQYFITLYNIVYTSLPVLAMGVFDQDVPEQRSMEYPKLYEPGQLNLLFNKREFFICIAQGIYTSVLMFFIPYGIFADATRDDGAQLADYQSFAVTVATSLVIVVSVQIGLDTGFWTAINHFFIWGSLAAYFAILFTMHSDGLFRMFPNQFRFVGNAQNTLAQPTVWLTIALTTVVCIMPVVAFRFLKLDLKPELSDTVRYTQLVRKKQKTQHRCMRHAGRVGSRRSGYAFSHQEGFGELIMSGKNMRLSSLALSSFTPRPSTSWIETLRKKKGCEGSNAGSPSGAADKTLKV</sequence>
<comment type="subunit">
    <text evidence="25">Component of a P4-ATPase flippase complex which consists of a catalytic alpha subunit ATP8B1 and an accessory beta subunit TMEM30A. The flippase ATP8B1:TMEM30A complex can form an intermediate phosphoenzyme in vitro. Also interacts with beta subunit TMEM30B.</text>
</comment>
<reference evidence="33 34" key="1">
    <citation type="submission" date="2019-09" db="EMBL/GenBank/DDBJ databases">
        <title>Bird 10,000 Genomes (B10K) Project - Family phase.</title>
        <authorList>
            <person name="Zhang G."/>
        </authorList>
    </citation>
    <scope>NUCLEOTIDE SEQUENCE [LARGE SCALE GENOMIC DNA]</scope>
    <source>
        <strain evidence="33">B10K-DU-029-50</strain>
        <tissue evidence="33">Heart</tissue>
    </source>
</reference>
<keyword evidence="16 29" id="KW-1278">Translocase</keyword>
<feature type="binding site" evidence="27">
    <location>
        <position position="854"/>
    </location>
    <ligand>
        <name>ATP</name>
        <dbReference type="ChEBI" id="CHEBI:30616"/>
    </ligand>
</feature>
<keyword evidence="15 28" id="KW-0460">Magnesium</keyword>
<feature type="transmembrane region" description="Helical" evidence="29">
    <location>
        <begin position="908"/>
        <end position="929"/>
    </location>
</feature>
<dbReference type="InterPro" id="IPR001757">
    <property type="entry name" value="P_typ_ATPase"/>
</dbReference>
<dbReference type="Pfam" id="PF13246">
    <property type="entry name" value="Cation_ATPase"/>
    <property type="match status" value="1"/>
</dbReference>
<evidence type="ECO:0000256" key="30">
    <source>
        <dbReference type="SAM" id="MobiDB-lite"/>
    </source>
</evidence>
<dbReference type="Gene3D" id="2.70.150.10">
    <property type="entry name" value="Calcium-transporting ATPase, cytoplasmic transduction domain A"/>
    <property type="match status" value="1"/>
</dbReference>
<dbReference type="GO" id="GO:0005524">
    <property type="term" value="F:ATP binding"/>
    <property type="evidence" value="ECO:0007669"/>
    <property type="project" value="UniProtKB-UniRule"/>
</dbReference>
<feature type="region of interest" description="Disordered" evidence="30">
    <location>
        <begin position="1211"/>
        <end position="1230"/>
    </location>
</feature>
<dbReference type="InterPro" id="IPR023214">
    <property type="entry name" value="HAD_sf"/>
</dbReference>
<feature type="binding site" evidence="27">
    <location>
        <position position="408"/>
    </location>
    <ligand>
        <name>ATP</name>
        <dbReference type="ChEBI" id="CHEBI:30616"/>
    </ligand>
</feature>
<keyword evidence="21" id="KW-0966">Cell projection</keyword>
<dbReference type="GO" id="GO:0005802">
    <property type="term" value="C:trans-Golgi network"/>
    <property type="evidence" value="ECO:0007669"/>
    <property type="project" value="TreeGrafter"/>
</dbReference>
<evidence type="ECO:0000256" key="17">
    <source>
        <dbReference type="ARBA" id="ARBA00022989"/>
    </source>
</evidence>
<keyword evidence="8" id="KW-0813">Transport</keyword>
<dbReference type="GO" id="GO:0016324">
    <property type="term" value="C:apical plasma membrane"/>
    <property type="evidence" value="ECO:0007669"/>
    <property type="project" value="UniProtKB-SubCell"/>
</dbReference>
<keyword evidence="19" id="KW-0445">Lipid transport</keyword>
<dbReference type="InterPro" id="IPR023299">
    <property type="entry name" value="ATPase_P-typ_cyto_dom_N"/>
</dbReference>
<evidence type="ECO:0000256" key="27">
    <source>
        <dbReference type="PIRSR" id="PIRSR606539-2"/>
    </source>
</evidence>
<evidence type="ECO:0000256" key="14">
    <source>
        <dbReference type="ARBA" id="ARBA00022840"/>
    </source>
</evidence>
<dbReference type="InterPro" id="IPR044492">
    <property type="entry name" value="P_typ_ATPase_HD_dom"/>
</dbReference>
<feature type="transmembrane region" description="Helical" evidence="29">
    <location>
        <begin position="66"/>
        <end position="84"/>
    </location>
</feature>
<organism evidence="33 34">
    <name type="scientific">Grantiella picta</name>
    <dbReference type="NCBI Taxonomy" id="266360"/>
    <lineage>
        <taxon>Eukaryota</taxon>
        <taxon>Metazoa</taxon>
        <taxon>Chordata</taxon>
        <taxon>Craniata</taxon>
        <taxon>Vertebrata</taxon>
        <taxon>Euteleostomi</taxon>
        <taxon>Archelosauria</taxon>
        <taxon>Archosauria</taxon>
        <taxon>Dinosauria</taxon>
        <taxon>Saurischia</taxon>
        <taxon>Theropoda</taxon>
        <taxon>Coelurosauria</taxon>
        <taxon>Aves</taxon>
        <taxon>Neognathae</taxon>
        <taxon>Neoaves</taxon>
        <taxon>Telluraves</taxon>
        <taxon>Australaves</taxon>
        <taxon>Passeriformes</taxon>
        <taxon>Meliphagoidea</taxon>
        <taxon>Meliphagidae</taxon>
        <taxon>Grantiella</taxon>
    </lineage>
</organism>
<name>A0A7K6EYG0_9PASS</name>
<dbReference type="CDD" id="cd02073">
    <property type="entry name" value="P-type_ATPase_APLT_Dnf-like"/>
    <property type="match status" value="1"/>
</dbReference>
<dbReference type="InterPro" id="IPR023298">
    <property type="entry name" value="ATPase_P-typ_TM_dom_sf"/>
</dbReference>
<comment type="catalytic activity">
    <reaction evidence="22 29">
        <text>ATP + H2O + phospholipidSide 1 = ADP + phosphate + phospholipidSide 2.</text>
        <dbReference type="EC" id="7.6.2.1"/>
    </reaction>
</comment>
<feature type="active site" description="4-aspartylphosphate intermediate" evidence="26">
    <location>
        <position position="408"/>
    </location>
</feature>
<dbReference type="SUPFAM" id="SSF56784">
    <property type="entry name" value="HAD-like"/>
    <property type="match status" value="1"/>
</dbReference>
<keyword evidence="9" id="KW-1003">Cell membrane</keyword>
<evidence type="ECO:0000256" key="20">
    <source>
        <dbReference type="ARBA" id="ARBA00023136"/>
    </source>
</evidence>
<accession>A0A7K6EYG0</accession>
<feature type="binding site" evidence="28">
    <location>
        <position position="851"/>
    </location>
    <ligand>
        <name>Mg(2+)</name>
        <dbReference type="ChEBI" id="CHEBI:18420"/>
    </ligand>
</feature>
<evidence type="ECO:0000256" key="26">
    <source>
        <dbReference type="PIRSR" id="PIRSR606539-1"/>
    </source>
</evidence>
<feature type="binding site" evidence="27">
    <location>
        <position position="409"/>
    </location>
    <ligand>
        <name>ATP</name>
        <dbReference type="ChEBI" id="CHEBI:30616"/>
    </ligand>
</feature>
<evidence type="ECO:0000256" key="25">
    <source>
        <dbReference type="ARBA" id="ARBA00062467"/>
    </source>
</evidence>
<dbReference type="SFLD" id="SFLDF00027">
    <property type="entry name" value="p-type_atpase"/>
    <property type="match status" value="1"/>
</dbReference>
<feature type="binding site" evidence="27">
    <location>
        <position position="599"/>
    </location>
    <ligand>
        <name>ATP</name>
        <dbReference type="ChEBI" id="CHEBI:30616"/>
    </ligand>
</feature>
<keyword evidence="11 28" id="KW-0479">Metal-binding</keyword>
<dbReference type="InterPro" id="IPR032630">
    <property type="entry name" value="P_typ_ATPase_c"/>
</dbReference>
<keyword evidence="34" id="KW-1185">Reference proteome</keyword>
<feature type="binding site" evidence="27">
    <location>
        <position position="715"/>
    </location>
    <ligand>
        <name>ATP</name>
        <dbReference type="ChEBI" id="CHEBI:30616"/>
    </ligand>
</feature>
<evidence type="ECO:0000256" key="9">
    <source>
        <dbReference type="ARBA" id="ARBA00022475"/>
    </source>
</evidence>
<evidence type="ECO:0000256" key="15">
    <source>
        <dbReference type="ARBA" id="ARBA00022842"/>
    </source>
</evidence>
<dbReference type="Proteomes" id="UP000575029">
    <property type="component" value="Unassembled WGS sequence"/>
</dbReference>
<feature type="binding site" evidence="27">
    <location>
        <position position="855"/>
    </location>
    <ligand>
        <name>ATP</name>
        <dbReference type="ChEBI" id="CHEBI:30616"/>
    </ligand>
</feature>
<dbReference type="GO" id="GO:0005783">
    <property type="term" value="C:endoplasmic reticulum"/>
    <property type="evidence" value="ECO:0007669"/>
    <property type="project" value="UniProtKB-SubCell"/>
</dbReference>
<keyword evidence="17 29" id="KW-1133">Transmembrane helix</keyword>
<evidence type="ECO:0000256" key="12">
    <source>
        <dbReference type="ARBA" id="ARBA00022741"/>
    </source>
</evidence>
<dbReference type="Pfam" id="PF16209">
    <property type="entry name" value="PhoLip_ATPase_N"/>
    <property type="match status" value="1"/>
</dbReference>
<keyword evidence="10 29" id="KW-0812">Transmembrane</keyword>
<evidence type="ECO:0000256" key="18">
    <source>
        <dbReference type="ARBA" id="ARBA00023034"/>
    </source>
</evidence>
<evidence type="ECO:0000313" key="34">
    <source>
        <dbReference type="Proteomes" id="UP000575029"/>
    </source>
</evidence>
<gene>
    <name evidence="33" type="primary">Atp8b2</name>
    <name evidence="33" type="ORF">GRAPIC_R03312</name>
</gene>
<dbReference type="EMBL" id="VZRM01009115">
    <property type="protein sequence ID" value="NWV44214.1"/>
    <property type="molecule type" value="Genomic_DNA"/>
</dbReference>
<dbReference type="InterPro" id="IPR032631">
    <property type="entry name" value="P-type_ATPase_N"/>
</dbReference>
<feature type="domain" description="P-type ATPase C-terminal" evidence="32">
    <location>
        <begin position="877"/>
        <end position="1130"/>
    </location>
</feature>
<feature type="binding site" evidence="27">
    <location>
        <position position="633"/>
    </location>
    <ligand>
        <name>ATP</name>
        <dbReference type="ChEBI" id="CHEBI:30616"/>
    </ligand>
</feature>
<dbReference type="PROSITE" id="PS00154">
    <property type="entry name" value="ATPASE_E1_E2"/>
    <property type="match status" value="1"/>
</dbReference>
<evidence type="ECO:0000256" key="10">
    <source>
        <dbReference type="ARBA" id="ARBA00022692"/>
    </source>
</evidence>
<comment type="subcellular location">
    <subcellularLocation>
        <location evidence="2">Apical cell membrane</location>
    </subcellularLocation>
    <subcellularLocation>
        <location evidence="6">Cell membrane</location>
        <topology evidence="6">Multi-pass membrane protein</topology>
    </subcellularLocation>
    <subcellularLocation>
        <location evidence="4">Cell projection</location>
    </subcellularLocation>
    <subcellularLocation>
        <location evidence="3">Endoplasmic reticulum</location>
    </subcellularLocation>
    <subcellularLocation>
        <location evidence="5">Golgi apparatus</location>
    </subcellularLocation>
    <subcellularLocation>
        <location evidence="29">Membrane</location>
        <topology evidence="29">Multi-pass membrane protein</topology>
    </subcellularLocation>
</comment>
<feature type="transmembrane region" description="Helical" evidence="29">
    <location>
        <begin position="1055"/>
        <end position="1075"/>
    </location>
</feature>
<protein>
    <recommendedName>
        <fullName evidence="29">Phospholipid-transporting ATPase</fullName>
        <ecNumber evidence="29">7.6.2.1</ecNumber>
    </recommendedName>
</protein>
<dbReference type="NCBIfam" id="TIGR01652">
    <property type="entry name" value="ATPase-Plipid"/>
    <property type="match status" value="1"/>
</dbReference>
<dbReference type="GO" id="GO:0016887">
    <property type="term" value="F:ATP hydrolysis activity"/>
    <property type="evidence" value="ECO:0007669"/>
    <property type="project" value="InterPro"/>
</dbReference>
<keyword evidence="13" id="KW-0256">Endoplasmic reticulum</keyword>
<evidence type="ECO:0000256" key="22">
    <source>
        <dbReference type="ARBA" id="ARBA00034036"/>
    </source>
</evidence>
<evidence type="ECO:0000256" key="13">
    <source>
        <dbReference type="ARBA" id="ARBA00022824"/>
    </source>
</evidence>
<dbReference type="InterPro" id="IPR018303">
    <property type="entry name" value="ATPase_P-typ_P_site"/>
</dbReference>
<comment type="cofactor">
    <cofactor evidence="1 28">
        <name>Mg(2+)</name>
        <dbReference type="ChEBI" id="CHEBI:18420"/>
    </cofactor>
</comment>
<feature type="binding site" evidence="27">
    <location>
        <position position="825"/>
    </location>
    <ligand>
        <name>ATP</name>
        <dbReference type="ChEBI" id="CHEBI:30616"/>
    </ligand>
</feature>
<dbReference type="PRINTS" id="PR00119">
    <property type="entry name" value="CATATPASE"/>
</dbReference>
<evidence type="ECO:0000256" key="11">
    <source>
        <dbReference type="ARBA" id="ARBA00022723"/>
    </source>
</evidence>
<feature type="binding site" evidence="28">
    <location>
        <position position="410"/>
    </location>
    <ligand>
        <name>Mg(2+)</name>
        <dbReference type="ChEBI" id="CHEBI:18420"/>
    </ligand>
</feature>
<dbReference type="GO" id="GO:0042995">
    <property type="term" value="C:cell projection"/>
    <property type="evidence" value="ECO:0007669"/>
    <property type="project" value="UniProtKB-SubCell"/>
</dbReference>
<evidence type="ECO:0000256" key="23">
    <source>
        <dbReference type="ARBA" id="ARBA00051303"/>
    </source>
</evidence>
<dbReference type="InterPro" id="IPR008250">
    <property type="entry name" value="ATPase_P-typ_transduc_dom_A_sf"/>
</dbReference>
<evidence type="ECO:0000256" key="6">
    <source>
        <dbReference type="ARBA" id="ARBA00004651"/>
    </source>
</evidence>
<evidence type="ECO:0000256" key="16">
    <source>
        <dbReference type="ARBA" id="ARBA00022967"/>
    </source>
</evidence>
<evidence type="ECO:0000259" key="31">
    <source>
        <dbReference type="Pfam" id="PF16209"/>
    </source>
</evidence>
<dbReference type="AlphaFoldDB" id="A0A7K6EYG0"/>
<feature type="binding site" evidence="27">
    <location>
        <position position="713"/>
    </location>
    <ligand>
        <name>ATP</name>
        <dbReference type="ChEBI" id="CHEBI:30616"/>
    </ligand>
</feature>
<feature type="transmembrane region" description="Helical" evidence="29">
    <location>
        <begin position="292"/>
        <end position="314"/>
    </location>
</feature>
<comment type="similarity">
    <text evidence="7 29">Belongs to the cation transport ATPase (P-type) (TC 3.A.3) family. Type IV subfamily.</text>
</comment>
<feature type="non-terminal residue" evidence="33">
    <location>
        <position position="1230"/>
    </location>
</feature>
<evidence type="ECO:0000256" key="24">
    <source>
        <dbReference type="ARBA" id="ARBA00052223"/>
    </source>
</evidence>
<evidence type="ECO:0000256" key="29">
    <source>
        <dbReference type="RuleBase" id="RU362033"/>
    </source>
</evidence>
<dbReference type="SFLD" id="SFLDS00003">
    <property type="entry name" value="Haloacid_Dehalogenase"/>
    <property type="match status" value="1"/>
</dbReference>
<dbReference type="SFLD" id="SFLDG00002">
    <property type="entry name" value="C1.7:_P-type_atpase_like"/>
    <property type="match status" value="1"/>
</dbReference>
<feature type="transmembrane region" description="Helical" evidence="29">
    <location>
        <begin position="1103"/>
        <end position="1124"/>
    </location>
</feature>
<feature type="binding site" evidence="28">
    <location>
        <position position="408"/>
    </location>
    <ligand>
        <name>Mg(2+)</name>
        <dbReference type="ChEBI" id="CHEBI:18420"/>
    </ligand>
</feature>
<dbReference type="EC" id="7.6.2.1" evidence="29"/>
<feature type="binding site" evidence="27">
    <location>
        <position position="535"/>
    </location>
    <ligand>
        <name>ATP</name>
        <dbReference type="ChEBI" id="CHEBI:30616"/>
    </ligand>
</feature>
<feature type="transmembrane region" description="Helical" evidence="29">
    <location>
        <begin position="941"/>
        <end position="961"/>
    </location>
</feature>
<dbReference type="GO" id="GO:0005548">
    <property type="term" value="F:phospholipid transporter activity"/>
    <property type="evidence" value="ECO:0007669"/>
    <property type="project" value="UniProtKB-ARBA"/>
</dbReference>
<feature type="transmembrane region" description="Helical" evidence="29">
    <location>
        <begin position="1030"/>
        <end position="1048"/>
    </location>
</feature>